<evidence type="ECO:0000256" key="1">
    <source>
        <dbReference type="ARBA" id="ARBA00022741"/>
    </source>
</evidence>
<dbReference type="RefSeq" id="WP_011521191.1">
    <property type="nucleotide sequence ID" value="NC_008009.1"/>
</dbReference>
<dbReference type="GO" id="GO:0006281">
    <property type="term" value="P:DNA repair"/>
    <property type="evidence" value="ECO:0007669"/>
    <property type="project" value="UniProtKB-KW"/>
</dbReference>
<keyword evidence="5" id="KW-0067">ATP-binding</keyword>
<dbReference type="STRING" id="204669.Acid345_0384"/>
<dbReference type="SMART" id="SM00490">
    <property type="entry name" value="HELICc"/>
    <property type="match status" value="1"/>
</dbReference>
<dbReference type="InterPro" id="IPR013701">
    <property type="entry name" value="Lhr-like_DEAD/DEAH_assoc"/>
</dbReference>
<dbReference type="Gene3D" id="3.40.50.300">
    <property type="entry name" value="P-loop containing nucleotide triphosphate hydrolases"/>
    <property type="match status" value="2"/>
</dbReference>
<dbReference type="SMART" id="SM00382">
    <property type="entry name" value="AAA"/>
    <property type="match status" value="1"/>
</dbReference>
<dbReference type="HOGENOM" id="CLU_002025_3_1_0"/>
<dbReference type="SUPFAM" id="SSF52540">
    <property type="entry name" value="P-loop containing nucleoside triphosphate hydrolases"/>
    <property type="match status" value="1"/>
</dbReference>
<dbReference type="InterPro" id="IPR001650">
    <property type="entry name" value="Helicase_C-like"/>
</dbReference>
<dbReference type="InterPro" id="IPR027417">
    <property type="entry name" value="P-loop_NTPase"/>
</dbReference>
<evidence type="ECO:0000256" key="4">
    <source>
        <dbReference type="ARBA" id="ARBA00022806"/>
    </source>
</evidence>
<keyword evidence="7" id="KW-0234">DNA repair</keyword>
<dbReference type="GO" id="GO:0004386">
    <property type="term" value="F:helicase activity"/>
    <property type="evidence" value="ECO:0007669"/>
    <property type="project" value="UniProtKB-KW"/>
</dbReference>
<dbReference type="Pfam" id="PF00271">
    <property type="entry name" value="Helicase_C"/>
    <property type="match status" value="1"/>
</dbReference>
<gene>
    <name evidence="12" type="ordered locus">Acid345_0384</name>
</gene>
<accession>Q1IUR1</accession>
<dbReference type="Pfam" id="PF00270">
    <property type="entry name" value="DEAD"/>
    <property type="match status" value="1"/>
</dbReference>
<dbReference type="OrthoDB" id="9774462at2"/>
<evidence type="ECO:0000256" key="9">
    <source>
        <dbReference type="SAM" id="MobiDB-lite"/>
    </source>
</evidence>
<keyword evidence="4 12" id="KW-0347">Helicase</keyword>
<evidence type="ECO:0000256" key="2">
    <source>
        <dbReference type="ARBA" id="ARBA00022763"/>
    </source>
</evidence>
<organism evidence="12 13">
    <name type="scientific">Koribacter versatilis (strain Ellin345)</name>
    <dbReference type="NCBI Taxonomy" id="204669"/>
    <lineage>
        <taxon>Bacteria</taxon>
        <taxon>Pseudomonadati</taxon>
        <taxon>Acidobacteriota</taxon>
        <taxon>Terriglobia</taxon>
        <taxon>Terriglobales</taxon>
        <taxon>Candidatus Korobacteraceae</taxon>
        <taxon>Candidatus Korobacter</taxon>
    </lineage>
</organism>
<dbReference type="PANTHER" id="PTHR47962:SF5">
    <property type="entry name" value="ATP-DEPENDENT HELICASE LHR-RELATED"/>
    <property type="match status" value="1"/>
</dbReference>
<dbReference type="EMBL" id="CP000360">
    <property type="protein sequence ID" value="ABF39389.1"/>
    <property type="molecule type" value="Genomic_DNA"/>
</dbReference>
<dbReference type="PANTHER" id="PTHR47962">
    <property type="entry name" value="ATP-DEPENDENT HELICASE LHR-RELATED-RELATED"/>
    <property type="match status" value="1"/>
</dbReference>
<dbReference type="InterPro" id="IPR045628">
    <property type="entry name" value="Lhr_WH_dom"/>
</dbReference>
<dbReference type="EnsemblBacteria" id="ABF39389">
    <property type="protein sequence ID" value="ABF39389"/>
    <property type="gene ID" value="Acid345_0384"/>
</dbReference>
<keyword evidence="3" id="KW-0378">Hydrolase</keyword>
<dbReference type="Pfam" id="PF23236">
    <property type="entry name" value="WHD_2nd_Lhr"/>
    <property type="match status" value="1"/>
</dbReference>
<evidence type="ECO:0000259" key="11">
    <source>
        <dbReference type="PROSITE" id="PS51194"/>
    </source>
</evidence>
<name>Q1IUR1_KORVE</name>
<dbReference type="GO" id="GO:0016887">
    <property type="term" value="F:ATP hydrolysis activity"/>
    <property type="evidence" value="ECO:0007669"/>
    <property type="project" value="TreeGrafter"/>
</dbReference>
<keyword evidence="13" id="KW-1185">Reference proteome</keyword>
<evidence type="ECO:0000256" key="8">
    <source>
        <dbReference type="ARBA" id="ARBA00023235"/>
    </source>
</evidence>
<keyword evidence="1" id="KW-0547">Nucleotide-binding</keyword>
<evidence type="ECO:0000256" key="6">
    <source>
        <dbReference type="ARBA" id="ARBA00023125"/>
    </source>
</evidence>
<dbReference type="GO" id="GO:0003677">
    <property type="term" value="F:DNA binding"/>
    <property type="evidence" value="ECO:0007669"/>
    <property type="project" value="UniProtKB-KW"/>
</dbReference>
<evidence type="ECO:0000256" key="3">
    <source>
        <dbReference type="ARBA" id="ARBA00022801"/>
    </source>
</evidence>
<dbReference type="InterPro" id="IPR052511">
    <property type="entry name" value="ATP-dep_Helicase"/>
</dbReference>
<dbReference type="Pfam" id="PF08494">
    <property type="entry name" value="DEAD_assoc"/>
    <property type="match status" value="1"/>
</dbReference>
<evidence type="ECO:0000259" key="10">
    <source>
        <dbReference type="PROSITE" id="PS51192"/>
    </source>
</evidence>
<keyword evidence="8" id="KW-0413">Isomerase</keyword>
<dbReference type="Pfam" id="PF23234">
    <property type="entry name" value="WHD_4th_Lhr"/>
    <property type="match status" value="1"/>
</dbReference>
<feature type="region of interest" description="Disordered" evidence="9">
    <location>
        <begin position="1248"/>
        <end position="1283"/>
    </location>
</feature>
<feature type="domain" description="Helicase C-terminal" evidence="11">
    <location>
        <begin position="291"/>
        <end position="449"/>
    </location>
</feature>
<dbReference type="Proteomes" id="UP000002432">
    <property type="component" value="Chromosome"/>
</dbReference>
<dbReference type="Pfam" id="PF23235">
    <property type="entry name" value="WHD_3rd_Lhr"/>
    <property type="match status" value="1"/>
</dbReference>
<evidence type="ECO:0000313" key="13">
    <source>
        <dbReference type="Proteomes" id="UP000002432"/>
    </source>
</evidence>
<feature type="domain" description="Helicase ATP-binding" evidence="10">
    <location>
        <begin position="35"/>
        <end position="227"/>
    </location>
</feature>
<dbReference type="SMART" id="SM00487">
    <property type="entry name" value="DEXDc"/>
    <property type="match status" value="1"/>
</dbReference>
<dbReference type="KEGG" id="aba:Acid345_0384"/>
<evidence type="ECO:0000313" key="12">
    <source>
        <dbReference type="EMBL" id="ABF39389.1"/>
    </source>
</evidence>
<feature type="region of interest" description="Disordered" evidence="9">
    <location>
        <begin position="1512"/>
        <end position="1531"/>
    </location>
</feature>
<dbReference type="InterPro" id="IPR003593">
    <property type="entry name" value="AAA+_ATPase"/>
</dbReference>
<protein>
    <submittedName>
        <fullName evidence="12">ATP dependent helicase, Lhr family</fullName>
    </submittedName>
</protein>
<reference evidence="12 13" key="1">
    <citation type="journal article" date="2009" name="Appl. Environ. Microbiol.">
        <title>Three genomes from the phylum Acidobacteria provide insight into the lifestyles of these microorganisms in soils.</title>
        <authorList>
            <person name="Ward N.L."/>
            <person name="Challacombe J.F."/>
            <person name="Janssen P.H."/>
            <person name="Henrissat B."/>
            <person name="Coutinho P.M."/>
            <person name="Wu M."/>
            <person name="Xie G."/>
            <person name="Haft D.H."/>
            <person name="Sait M."/>
            <person name="Badger J."/>
            <person name="Barabote R.D."/>
            <person name="Bradley B."/>
            <person name="Brettin T.S."/>
            <person name="Brinkac L.M."/>
            <person name="Bruce D."/>
            <person name="Creasy T."/>
            <person name="Daugherty S.C."/>
            <person name="Davidsen T.M."/>
            <person name="DeBoy R.T."/>
            <person name="Detter J.C."/>
            <person name="Dodson R.J."/>
            <person name="Durkin A.S."/>
            <person name="Ganapathy A."/>
            <person name="Gwinn-Giglio M."/>
            <person name="Han C.S."/>
            <person name="Khouri H."/>
            <person name="Kiss H."/>
            <person name="Kothari S.P."/>
            <person name="Madupu R."/>
            <person name="Nelson K.E."/>
            <person name="Nelson W.C."/>
            <person name="Paulsen I."/>
            <person name="Penn K."/>
            <person name="Ren Q."/>
            <person name="Rosovitz M.J."/>
            <person name="Selengut J.D."/>
            <person name="Shrivastava S."/>
            <person name="Sullivan S.A."/>
            <person name="Tapia R."/>
            <person name="Thompson L.S."/>
            <person name="Watkins K.L."/>
            <person name="Yang Q."/>
            <person name="Yu C."/>
            <person name="Zafar N."/>
            <person name="Zhou L."/>
            <person name="Kuske C.R."/>
        </authorList>
    </citation>
    <scope>NUCLEOTIDE SEQUENCE [LARGE SCALE GENOMIC DNA]</scope>
    <source>
        <strain evidence="12 13">Ellin345</strain>
    </source>
</reference>
<keyword evidence="6" id="KW-0238">DNA-binding</keyword>
<proteinExistence type="predicted"/>
<dbReference type="InterPro" id="IPR055368">
    <property type="entry name" value="WH3_Lhr"/>
</dbReference>
<feature type="compositionally biased region" description="Acidic residues" evidence="9">
    <location>
        <begin position="1517"/>
        <end position="1531"/>
    </location>
</feature>
<dbReference type="CDD" id="cd18796">
    <property type="entry name" value="SF2_C_LHR"/>
    <property type="match status" value="1"/>
</dbReference>
<dbReference type="InterPro" id="IPR011545">
    <property type="entry name" value="DEAD/DEAH_box_helicase_dom"/>
</dbReference>
<dbReference type="InterPro" id="IPR055367">
    <property type="entry name" value="WH4_Lhr"/>
</dbReference>
<evidence type="ECO:0000256" key="7">
    <source>
        <dbReference type="ARBA" id="ARBA00023204"/>
    </source>
</evidence>
<dbReference type="Pfam" id="PF19306">
    <property type="entry name" value="WHD_Lhr"/>
    <property type="match status" value="1"/>
</dbReference>
<dbReference type="InterPro" id="IPR014001">
    <property type="entry name" value="Helicase_ATP-bd"/>
</dbReference>
<dbReference type="PROSITE" id="PS51192">
    <property type="entry name" value="HELICASE_ATP_BIND_1"/>
    <property type="match status" value="1"/>
</dbReference>
<feature type="compositionally biased region" description="Basic and acidic residues" evidence="9">
    <location>
        <begin position="1253"/>
        <end position="1269"/>
    </location>
</feature>
<dbReference type="InterPro" id="IPR055369">
    <property type="entry name" value="WH2_Lhr"/>
</dbReference>
<keyword evidence="2" id="KW-0227">DNA damage</keyword>
<dbReference type="eggNOG" id="COG1201">
    <property type="taxonomic scope" value="Bacteria"/>
</dbReference>
<sequence>MTSRKPNPLALFHPPVRDWFTAVFDAPTRPQTLGWESIARGDSTLVLAPTGTGKTLAAFLWAINRVMFEPVPEKKQRCRILYVSPIKALAVDVERNLRAPIVGIAHAARRLTTSFHEPSVMVRTGDTPTAERVRFQREPADILITTPESLYLLLTSNAREVLRSIETVIIDEIHALVPGKRGTHLSLSLERLEHLCGRPLQRIGLSATQRPLEEVSHFLGGVDTAKAKPVTDEATDELPYRPVTIVDASAPKRLDLRVEVPVEDMASLDDINPLPSGPASQGPVRGSIWAAIHPELLRLVQEHRSTLIFVNSRRLAERISGAINDLAGESLVRAHHGSVSVAQRKEIEDLLKAGQLRGIVATSSLELGIDMGAVDLVIQVEAPPSVASGMQRIGRASHQVGAVSKGLIFPKYRADLLACAAVTRAMQDGEVESIRYPRNPLDVLAQQIVAAVAVDPWNVDDLYAFVRGSAPFATLSRPLFDGVLDMLSGRYPSDEFAELRPRINWDRVQNTLTPRQGSKSMAIANGGTIPDRGLYGVFLSGAEKKGGRLGELDEEMVFESRPGETIILGATTWRIDDITHDRVLVSPAPGEPGKMPFWKGDAAGRPAEFGTRIGALTRKLLTTPRGAAIASLVESHRLDANAADNLMRYLEDQRAATEKVPSDKDILVERYRDELGDWRVCVLTPFGSRVHAPWCIAVTAKLRADLGIEPESMWTEDGFVVRLPDSDAPLDVEALFPTVSEFTALVTAQLGGTALFAGKFREAAGRALLLPRRRPGQRTALWQQRKKSADLLAVAARYSTFPLLLETYRECLRDIFDLTAATDLLRDIQNGAVQVTTVDSQKPSPFASSLLFGYIANYIYEGDAPLAERRAQALSIDQAQLQDLLGDVDFRELLDPAVLDEVEAQLQMREAEFGARTADALHDLLRRLGDLSAEELAQRAEDGVDVAALVADLERQRRVVRATVAGAKRYIAVEDAARYRDALGVPLPPGLPDVWLEPAQDALLSILRRYARTHGPFTTAQVAARFGVADSLVEPALTALHAAGKLLEGEFHPRGTGSEWCDPEVLRIIRRKTLARLRKEVEPVDEAVFARLITRWQGVSVRRPGLDAVLDAVELLQGAPIPASTLEREILPARVKDYRRGDLDTLIAGGEVVWVGVERLGRRDGRIALYTAQNVAKLLAPAELRPLPQLSELAQKLLEFLKTQGASFFPALQAASGAGFFGETLDALWELVWAGLVTNDTLQPLRALVSGGDSKRGDERKNGRPESLGRSRGRAPNPAGQGRWSLVETRIGGNSAGVTEWSAAVAQQLLNRYGILTREAVAAEGIPGGFSSVYRTLRAMEDSGLVRRGMFVGGLGGAQFAMNAAVDMLRRLRNPPEQPETLHLATVDPANPYGAILPWPRTENNATLSRTVGTSVVLVNGALAAYLRRSSEEVTVFLPENEPERSATARALAGKLAEIAIARQAYRAGLLVGTINGAPAEKHLLGRFLEQAGFVKTALGYQMRRVGGPLVGRAEPEVEEEELESDEAQID</sequence>
<dbReference type="GO" id="GO:0005524">
    <property type="term" value="F:ATP binding"/>
    <property type="evidence" value="ECO:0007669"/>
    <property type="project" value="UniProtKB-KW"/>
</dbReference>
<evidence type="ECO:0000256" key="5">
    <source>
        <dbReference type="ARBA" id="ARBA00022840"/>
    </source>
</evidence>
<dbReference type="PROSITE" id="PS51194">
    <property type="entry name" value="HELICASE_CTER"/>
    <property type="match status" value="1"/>
</dbReference>